<dbReference type="AlphaFoldDB" id="G2LL76"/>
<keyword evidence="2" id="KW-1185">Reference proteome</keyword>
<organism evidence="1 2">
    <name type="scientific">Chloracidobacterium thermophilum (strain B)</name>
    <dbReference type="NCBI Taxonomy" id="981222"/>
    <lineage>
        <taxon>Bacteria</taxon>
        <taxon>Pseudomonadati</taxon>
        <taxon>Acidobacteriota</taxon>
        <taxon>Terriglobia</taxon>
        <taxon>Terriglobales</taxon>
        <taxon>Acidobacteriaceae</taxon>
        <taxon>Chloracidobacterium</taxon>
    </lineage>
</organism>
<accession>G2LL76</accession>
<proteinExistence type="predicted"/>
<protein>
    <submittedName>
        <fullName evidence="1">Uncharacterized protein</fullName>
    </submittedName>
</protein>
<dbReference type="EMBL" id="CP002515">
    <property type="protein sequence ID" value="AEP13752.1"/>
    <property type="molecule type" value="Genomic_DNA"/>
</dbReference>
<dbReference type="KEGG" id="ctm:Cabther_B0755"/>
<sequence>MAPAVESSARRVAASWGVAVAALVV</sequence>
<dbReference type="HOGENOM" id="CLU_3418840_0_0_0"/>
<dbReference type="Proteomes" id="UP000006791">
    <property type="component" value="Chromosome 2"/>
</dbReference>
<evidence type="ECO:0000313" key="2">
    <source>
        <dbReference type="Proteomes" id="UP000006791"/>
    </source>
</evidence>
<evidence type="ECO:0000313" key="1">
    <source>
        <dbReference type="EMBL" id="AEP13752.1"/>
    </source>
</evidence>
<reference evidence="1 2" key="1">
    <citation type="journal article" date="2012" name="Environ. Microbiol.">
        <title>Complete genome of Candidatus Chloracidobacterium thermophilum, a chlorophyll-based photoheterotroph belonging to the phylum Acidobacteria.</title>
        <authorList>
            <person name="Garcia Costas A.M."/>
            <person name="Liu Z."/>
            <person name="Tomsho L.P."/>
            <person name="Schuster S.C."/>
            <person name="Ward D.M."/>
            <person name="Bryant D.A."/>
        </authorList>
    </citation>
    <scope>NUCLEOTIDE SEQUENCE [LARGE SCALE GENOMIC DNA]</scope>
    <source>
        <strain evidence="1 2">B</strain>
    </source>
</reference>
<gene>
    <name evidence="1" type="ordered locus">Cabther_B0755</name>
</gene>
<name>G2LL76_CHLTF</name>